<dbReference type="OrthoDB" id="207706at2"/>
<protein>
    <submittedName>
        <fullName evidence="2">Uncharacterized protein</fullName>
    </submittedName>
</protein>
<gene>
    <name evidence="2" type="ORF">Pan189_33730</name>
</gene>
<evidence type="ECO:0000256" key="1">
    <source>
        <dbReference type="SAM" id="Phobius"/>
    </source>
</evidence>
<organism evidence="2 3">
    <name type="scientific">Stratiformator vulcanicus</name>
    <dbReference type="NCBI Taxonomy" id="2527980"/>
    <lineage>
        <taxon>Bacteria</taxon>
        <taxon>Pseudomonadati</taxon>
        <taxon>Planctomycetota</taxon>
        <taxon>Planctomycetia</taxon>
        <taxon>Planctomycetales</taxon>
        <taxon>Planctomycetaceae</taxon>
        <taxon>Stratiformator</taxon>
    </lineage>
</organism>
<keyword evidence="3" id="KW-1185">Reference proteome</keyword>
<dbReference type="RefSeq" id="WP_145365071.1">
    <property type="nucleotide sequence ID" value="NZ_CP036268.1"/>
</dbReference>
<proteinExistence type="predicted"/>
<name>A0A517R573_9PLAN</name>
<keyword evidence="1" id="KW-0472">Membrane</keyword>
<dbReference type="Proteomes" id="UP000317318">
    <property type="component" value="Chromosome"/>
</dbReference>
<evidence type="ECO:0000313" key="2">
    <source>
        <dbReference type="EMBL" id="QDT38973.1"/>
    </source>
</evidence>
<evidence type="ECO:0000313" key="3">
    <source>
        <dbReference type="Proteomes" id="UP000317318"/>
    </source>
</evidence>
<accession>A0A517R573</accession>
<dbReference type="KEGG" id="svp:Pan189_33730"/>
<keyword evidence="1" id="KW-0812">Transmembrane</keyword>
<dbReference type="EMBL" id="CP036268">
    <property type="protein sequence ID" value="QDT38973.1"/>
    <property type="molecule type" value="Genomic_DNA"/>
</dbReference>
<feature type="transmembrane region" description="Helical" evidence="1">
    <location>
        <begin position="18"/>
        <end position="38"/>
    </location>
</feature>
<reference evidence="2 3" key="1">
    <citation type="submission" date="2019-02" db="EMBL/GenBank/DDBJ databases">
        <title>Deep-cultivation of Planctomycetes and their phenomic and genomic characterization uncovers novel biology.</title>
        <authorList>
            <person name="Wiegand S."/>
            <person name="Jogler M."/>
            <person name="Boedeker C."/>
            <person name="Pinto D."/>
            <person name="Vollmers J."/>
            <person name="Rivas-Marin E."/>
            <person name="Kohn T."/>
            <person name="Peeters S.H."/>
            <person name="Heuer A."/>
            <person name="Rast P."/>
            <person name="Oberbeckmann S."/>
            <person name="Bunk B."/>
            <person name="Jeske O."/>
            <person name="Meyerdierks A."/>
            <person name="Storesund J.E."/>
            <person name="Kallscheuer N."/>
            <person name="Luecker S."/>
            <person name="Lage O.M."/>
            <person name="Pohl T."/>
            <person name="Merkel B.J."/>
            <person name="Hornburger P."/>
            <person name="Mueller R.-W."/>
            <person name="Bruemmer F."/>
            <person name="Labrenz M."/>
            <person name="Spormann A.M."/>
            <person name="Op den Camp H."/>
            <person name="Overmann J."/>
            <person name="Amann R."/>
            <person name="Jetten M.S.M."/>
            <person name="Mascher T."/>
            <person name="Medema M.H."/>
            <person name="Devos D.P."/>
            <person name="Kaster A.-K."/>
            <person name="Ovreas L."/>
            <person name="Rohde M."/>
            <person name="Galperin M.Y."/>
            <person name="Jogler C."/>
        </authorList>
    </citation>
    <scope>NUCLEOTIDE SEQUENCE [LARGE SCALE GENOMIC DNA]</scope>
    <source>
        <strain evidence="2 3">Pan189</strain>
    </source>
</reference>
<sequence>MQSVPKIELARERSRRGVALLIVMIAVSASLVLTLTFMQSQTVSVSISENLDHGRSALDAARTGAAAAFALMQSPEWEGVATPLTGTLGADTSGTISYTVTYHRVDPTDTLAALAAALLVEARSTGTFTPTDATRAPIEKTVTFVAELKPRLPGRTIGAGDDAALDDLAPWPTDWGTIQDYTITARGVGADPLAIEPRTGVSGDVFLSGSTVIFDTSNGSHWRTARDEILSSIGEEYVAGGNRVSPHPILGTLYFESSPSGTVQSELTTLGVPWSQVDAPSPPSFDVAVFANSYHLYEGGFEYTPISVGSSVSNQTYEPTAANPLGIVYRSGSVSLGSDVTVIGTVVATGDVRLDGDDIHIVAPNWSFGADGVEIDEPHLWPRLPSLISLTDDIETDDTVRAVVEGAIYAGGDLRCADLEYGINGSWLITTGTATASIIAPGTTLITTGGGASTALISVGNEAGLTIENTICWYRVKAVDATGGTFQIAGEVESASALPLQVRGRRTNSLGFYGPLFVNGGVQTEAPPSWSNVSNGTWSSKLNNWNWVNFWLNYNLEELISFLSYIDSPLNWLFSGDGRGTYGLGLEPVTQFARPVDAVFGFEPPLFRPSPGDANGDGAGYRWVIRNWREGT</sequence>
<dbReference type="AlphaFoldDB" id="A0A517R573"/>
<keyword evidence="1" id="KW-1133">Transmembrane helix</keyword>